<proteinExistence type="predicted"/>
<accession>A0A9D2GU36</accession>
<reference evidence="2" key="1">
    <citation type="journal article" date="2021" name="PeerJ">
        <title>Extensive microbial diversity within the chicken gut microbiome revealed by metagenomics and culture.</title>
        <authorList>
            <person name="Gilroy R."/>
            <person name="Ravi A."/>
            <person name="Getino M."/>
            <person name="Pursley I."/>
            <person name="Horton D.L."/>
            <person name="Alikhan N.F."/>
            <person name="Baker D."/>
            <person name="Gharbi K."/>
            <person name="Hall N."/>
            <person name="Watson M."/>
            <person name="Adriaenssens E.M."/>
            <person name="Foster-Nyarko E."/>
            <person name="Jarju S."/>
            <person name="Secka A."/>
            <person name="Antonio M."/>
            <person name="Oren A."/>
            <person name="Chaudhuri R.R."/>
            <person name="La Ragione R."/>
            <person name="Hildebrand F."/>
            <person name="Pallen M.J."/>
        </authorList>
    </citation>
    <scope>NUCLEOTIDE SEQUENCE</scope>
    <source>
        <strain evidence="2">ChiW4-1371</strain>
    </source>
</reference>
<keyword evidence="1" id="KW-0812">Transmembrane</keyword>
<feature type="transmembrane region" description="Helical" evidence="1">
    <location>
        <begin position="49"/>
        <end position="67"/>
    </location>
</feature>
<dbReference type="GO" id="GO:0005886">
    <property type="term" value="C:plasma membrane"/>
    <property type="evidence" value="ECO:0007669"/>
    <property type="project" value="TreeGrafter"/>
</dbReference>
<keyword evidence="1" id="KW-0472">Membrane</keyword>
<evidence type="ECO:0000313" key="2">
    <source>
        <dbReference type="EMBL" id="HIZ89402.1"/>
    </source>
</evidence>
<dbReference type="InterPro" id="IPR008523">
    <property type="entry name" value="DUF805"/>
</dbReference>
<feature type="transmembrane region" description="Helical" evidence="1">
    <location>
        <begin position="20"/>
        <end position="43"/>
    </location>
</feature>
<feature type="transmembrane region" description="Helical" evidence="1">
    <location>
        <begin position="79"/>
        <end position="101"/>
    </location>
</feature>
<dbReference type="PANTHER" id="PTHR34980">
    <property type="entry name" value="INNER MEMBRANE PROTEIN-RELATED-RELATED"/>
    <property type="match status" value="1"/>
</dbReference>
<evidence type="ECO:0000256" key="1">
    <source>
        <dbReference type="SAM" id="Phobius"/>
    </source>
</evidence>
<gene>
    <name evidence="2" type="ORF">H9804_05620</name>
</gene>
<dbReference type="PANTHER" id="PTHR34980:SF3">
    <property type="entry name" value="BLR8105 PROTEIN"/>
    <property type="match status" value="1"/>
</dbReference>
<dbReference type="EMBL" id="DXAQ01000087">
    <property type="protein sequence ID" value="HIZ89402.1"/>
    <property type="molecule type" value="Genomic_DNA"/>
</dbReference>
<feature type="transmembrane region" description="Helical" evidence="1">
    <location>
        <begin position="107"/>
        <end position="126"/>
    </location>
</feature>
<keyword evidence="1" id="KW-1133">Transmembrane helix</keyword>
<evidence type="ECO:0000313" key="3">
    <source>
        <dbReference type="Proteomes" id="UP000824176"/>
    </source>
</evidence>
<reference evidence="2" key="2">
    <citation type="submission" date="2021-04" db="EMBL/GenBank/DDBJ databases">
        <authorList>
            <person name="Gilroy R."/>
        </authorList>
    </citation>
    <scope>NUCLEOTIDE SEQUENCE</scope>
    <source>
        <strain evidence="2">ChiW4-1371</strain>
    </source>
</reference>
<organism evidence="2 3">
    <name type="scientific">Candidatus Mucispirillum faecigallinarum</name>
    <dbReference type="NCBI Taxonomy" id="2838699"/>
    <lineage>
        <taxon>Bacteria</taxon>
        <taxon>Pseudomonadati</taxon>
        <taxon>Deferribacterota</taxon>
        <taxon>Deferribacteres</taxon>
        <taxon>Deferribacterales</taxon>
        <taxon>Mucispirillaceae</taxon>
        <taxon>Mucispirillum</taxon>
    </lineage>
</organism>
<sequence length="162" mass="18680">MKFAAIFLGIEGRLNRLSYLLSLILVAALYLLFIYIINTFFVISNNNLLPLQILNIITFIIFIFLTIKRCHDFNKSGFFTFIYIIVISVISQAAFFLLMYFDAVSFYKLNIIATIIYAVFLLYIVLKPGTNEVNKYGNKPEKLFDLGSHNFEEKKSSITTGR</sequence>
<dbReference type="Proteomes" id="UP000824176">
    <property type="component" value="Unassembled WGS sequence"/>
</dbReference>
<comment type="caution">
    <text evidence="2">The sequence shown here is derived from an EMBL/GenBank/DDBJ whole genome shotgun (WGS) entry which is preliminary data.</text>
</comment>
<protein>
    <submittedName>
        <fullName evidence="2">DUF805 domain-containing protein</fullName>
    </submittedName>
</protein>
<dbReference type="AlphaFoldDB" id="A0A9D2GU36"/>
<name>A0A9D2GU36_9BACT</name>
<dbReference type="Pfam" id="PF05656">
    <property type="entry name" value="DUF805"/>
    <property type="match status" value="1"/>
</dbReference>